<dbReference type="RefSeq" id="WP_081471574.1">
    <property type="nucleotide sequence ID" value="NZ_CP025958.1"/>
</dbReference>
<dbReference type="GO" id="GO:0010041">
    <property type="term" value="P:response to iron(III) ion"/>
    <property type="evidence" value="ECO:0007669"/>
    <property type="project" value="TreeGrafter"/>
</dbReference>
<dbReference type="OrthoDB" id="257968at2"/>
<evidence type="ECO:0000256" key="4">
    <source>
        <dbReference type="ARBA" id="ARBA00022679"/>
    </source>
</evidence>
<evidence type="ECO:0000313" key="10">
    <source>
        <dbReference type="EMBL" id="AWM39320.1"/>
    </source>
</evidence>
<feature type="transmembrane region" description="Helical" evidence="8">
    <location>
        <begin position="250"/>
        <end position="268"/>
    </location>
</feature>
<feature type="transmembrane region" description="Helical" evidence="8">
    <location>
        <begin position="341"/>
        <end position="358"/>
    </location>
</feature>
<dbReference type="InterPro" id="IPR003342">
    <property type="entry name" value="ArnT-like_N"/>
</dbReference>
<feature type="transmembrane region" description="Helical" evidence="8">
    <location>
        <begin position="220"/>
        <end position="238"/>
    </location>
</feature>
<feature type="transmembrane region" description="Helical" evidence="8">
    <location>
        <begin position="106"/>
        <end position="123"/>
    </location>
</feature>
<dbReference type="GO" id="GO:0006493">
    <property type="term" value="P:protein O-linked glycosylation"/>
    <property type="evidence" value="ECO:0007669"/>
    <property type="project" value="InterPro"/>
</dbReference>
<evidence type="ECO:0000256" key="2">
    <source>
        <dbReference type="ARBA" id="ARBA00022475"/>
    </source>
</evidence>
<evidence type="ECO:0000256" key="3">
    <source>
        <dbReference type="ARBA" id="ARBA00022676"/>
    </source>
</evidence>
<sequence>MSALPAASVSGSRAWSPGAFWPRIGACWPFLPLALFFFQLDAHDLVRSHEARAAQNAQRMLDTGEWGLPTLLDGQRDLQKPPAFYWLMALAGALNGGEVTPWVARLPAALSAVCCAALVYGFLRREGYGTGAVVAAVTLATANHFVAIGRTARIDVPLTCAVTVSLLAFYRGTQVRGADSLAGRESDCNGFPKAARNPGWFLLSAVAAGFAVLLKGPVGLALIGTTAVTFLMVEWFVCPHGERPRLPLRFAVLGVCAVAAVAVPWFVWAEHATDGEFARVFFWYHNVARFTGESEALASHPWWYYGPRFALAFAPGTFLLLPLGVWSVCSRLWNKDCTFRFGVVWLVVMVAVLSAARFKRADYLLPAFPGAALVVGCAAERWLAPRTGGRVARLARGAFVLLTAAGVGAWPVMWFVVEPAEAARQEKRPFAAAVRSVAPKPEEVLLFRTESHLLAFHLGAPLHTLVEWGELKEALATGPRVVVMPPEWVPDAERITGRKLVVVASLADLTSARPPRPLVCLRTAE</sequence>
<evidence type="ECO:0000313" key="11">
    <source>
        <dbReference type="Proteomes" id="UP000245802"/>
    </source>
</evidence>
<feature type="transmembrane region" description="Helical" evidence="8">
    <location>
        <begin position="130"/>
        <end position="148"/>
    </location>
</feature>
<name>A0A2Z3HDG5_9BACT</name>
<keyword evidence="4 10" id="KW-0808">Transferase</keyword>
<organism evidence="10 11">
    <name type="scientific">Gemmata obscuriglobus</name>
    <dbReference type="NCBI Taxonomy" id="114"/>
    <lineage>
        <taxon>Bacteria</taxon>
        <taxon>Pseudomonadati</taxon>
        <taxon>Planctomycetota</taxon>
        <taxon>Planctomycetia</taxon>
        <taxon>Gemmatales</taxon>
        <taxon>Gemmataceae</taxon>
        <taxon>Gemmata</taxon>
    </lineage>
</organism>
<dbReference type="Pfam" id="PF02366">
    <property type="entry name" value="PMT"/>
    <property type="match status" value="1"/>
</dbReference>
<proteinExistence type="predicted"/>
<feature type="transmembrane region" description="Helical" evidence="8">
    <location>
        <begin position="309"/>
        <end position="329"/>
    </location>
</feature>
<evidence type="ECO:0000256" key="6">
    <source>
        <dbReference type="ARBA" id="ARBA00022989"/>
    </source>
</evidence>
<feature type="domain" description="ArnT-like N-terminal" evidence="9">
    <location>
        <begin position="54"/>
        <end position="268"/>
    </location>
</feature>
<keyword evidence="3" id="KW-0328">Glycosyltransferase</keyword>
<dbReference type="GO" id="GO:0009103">
    <property type="term" value="P:lipopolysaccharide biosynthetic process"/>
    <property type="evidence" value="ECO:0007669"/>
    <property type="project" value="UniProtKB-ARBA"/>
</dbReference>
<keyword evidence="2" id="KW-1003">Cell membrane</keyword>
<gene>
    <name evidence="10" type="ORF">C1280_21560</name>
</gene>
<feature type="transmembrane region" description="Helical" evidence="8">
    <location>
        <begin position="364"/>
        <end position="383"/>
    </location>
</feature>
<feature type="transmembrane region" description="Helical" evidence="8">
    <location>
        <begin position="20"/>
        <end position="38"/>
    </location>
</feature>
<keyword evidence="6 8" id="KW-1133">Transmembrane helix</keyword>
<dbReference type="KEGG" id="gog:C1280_21560"/>
<dbReference type="AlphaFoldDB" id="A0A2Z3HDG5"/>
<protein>
    <submittedName>
        <fullName evidence="10">Phospholipid carrier-dependent glycosyltransferase</fullName>
    </submittedName>
</protein>
<dbReference type="Proteomes" id="UP000245802">
    <property type="component" value="Chromosome"/>
</dbReference>
<dbReference type="PANTHER" id="PTHR33908">
    <property type="entry name" value="MANNOSYLTRANSFERASE YKCB-RELATED"/>
    <property type="match status" value="1"/>
</dbReference>
<feature type="transmembrane region" description="Helical" evidence="8">
    <location>
        <begin position="395"/>
        <end position="417"/>
    </location>
</feature>
<keyword evidence="7 8" id="KW-0472">Membrane</keyword>
<evidence type="ECO:0000259" key="9">
    <source>
        <dbReference type="Pfam" id="PF02366"/>
    </source>
</evidence>
<evidence type="ECO:0000256" key="7">
    <source>
        <dbReference type="ARBA" id="ARBA00023136"/>
    </source>
</evidence>
<dbReference type="EMBL" id="CP025958">
    <property type="protein sequence ID" value="AWM39320.1"/>
    <property type="molecule type" value="Genomic_DNA"/>
</dbReference>
<keyword evidence="11" id="KW-1185">Reference proteome</keyword>
<feature type="transmembrane region" description="Helical" evidence="8">
    <location>
        <begin position="194"/>
        <end position="214"/>
    </location>
</feature>
<reference evidence="10 11" key="1">
    <citation type="submission" date="2018-01" db="EMBL/GenBank/DDBJ databases">
        <title>G. obscuriglobus.</title>
        <authorList>
            <person name="Franke J."/>
            <person name="Blomberg W."/>
            <person name="Selmecki A."/>
        </authorList>
    </citation>
    <scope>NUCLEOTIDE SEQUENCE [LARGE SCALE GENOMIC DNA]</scope>
    <source>
        <strain evidence="10 11">DSM 5831</strain>
    </source>
</reference>
<evidence type="ECO:0000256" key="5">
    <source>
        <dbReference type="ARBA" id="ARBA00022692"/>
    </source>
</evidence>
<dbReference type="GO" id="GO:0005886">
    <property type="term" value="C:plasma membrane"/>
    <property type="evidence" value="ECO:0007669"/>
    <property type="project" value="UniProtKB-SubCell"/>
</dbReference>
<accession>A0A2Z3HDG5</accession>
<evidence type="ECO:0000256" key="1">
    <source>
        <dbReference type="ARBA" id="ARBA00004651"/>
    </source>
</evidence>
<keyword evidence="5 8" id="KW-0812">Transmembrane</keyword>
<dbReference type="GO" id="GO:0000030">
    <property type="term" value="F:mannosyltransferase activity"/>
    <property type="evidence" value="ECO:0007669"/>
    <property type="project" value="InterPro"/>
</dbReference>
<dbReference type="InterPro" id="IPR050297">
    <property type="entry name" value="LipidA_mod_glycosyltrf_83"/>
</dbReference>
<evidence type="ECO:0000256" key="8">
    <source>
        <dbReference type="SAM" id="Phobius"/>
    </source>
</evidence>
<dbReference type="PANTHER" id="PTHR33908:SF3">
    <property type="entry name" value="UNDECAPRENYL PHOSPHATE-ALPHA-4-AMINO-4-DEOXY-L-ARABINOSE ARABINOSYL TRANSFERASE"/>
    <property type="match status" value="1"/>
</dbReference>
<dbReference type="GO" id="GO:0016763">
    <property type="term" value="F:pentosyltransferase activity"/>
    <property type="evidence" value="ECO:0007669"/>
    <property type="project" value="TreeGrafter"/>
</dbReference>
<comment type="subcellular location">
    <subcellularLocation>
        <location evidence="1">Cell membrane</location>
        <topology evidence="1">Multi-pass membrane protein</topology>
    </subcellularLocation>
</comment>